<proteinExistence type="predicted"/>
<dbReference type="AlphaFoldDB" id="A0A3D2SLP3"/>
<evidence type="ECO:0000259" key="1">
    <source>
        <dbReference type="Pfam" id="PF13089"/>
    </source>
</evidence>
<protein>
    <recommendedName>
        <fullName evidence="1">Polyphosphate kinase N-terminal domain-containing protein</fullName>
    </recommendedName>
</protein>
<reference evidence="2 3" key="1">
    <citation type="journal article" date="2018" name="Nat. Biotechnol.">
        <title>A standardized bacterial taxonomy based on genome phylogeny substantially revises the tree of life.</title>
        <authorList>
            <person name="Parks D.H."/>
            <person name="Chuvochina M."/>
            <person name="Waite D.W."/>
            <person name="Rinke C."/>
            <person name="Skarshewski A."/>
            <person name="Chaumeil P.A."/>
            <person name="Hugenholtz P."/>
        </authorList>
    </citation>
    <scope>NUCLEOTIDE SEQUENCE [LARGE SCALE GENOMIC DNA]</scope>
    <source>
        <strain evidence="2">UBA9669</strain>
    </source>
</reference>
<feature type="non-terminal residue" evidence="2">
    <location>
        <position position="52"/>
    </location>
</feature>
<gene>
    <name evidence="2" type="ORF">DHW29_05145</name>
</gene>
<dbReference type="InterPro" id="IPR036832">
    <property type="entry name" value="PPK_N_dom_sf"/>
</dbReference>
<name>A0A3D2SLP3_9GAMM</name>
<sequence>MNTAITTPSETMPTEAEYTYNDRYINRELSILDFHLRVLEQAVDPLHPLLER</sequence>
<organism evidence="2 3">
    <name type="scientific">Acinetobacter ursingii</name>
    <dbReference type="NCBI Taxonomy" id="108980"/>
    <lineage>
        <taxon>Bacteria</taxon>
        <taxon>Pseudomonadati</taxon>
        <taxon>Pseudomonadota</taxon>
        <taxon>Gammaproteobacteria</taxon>
        <taxon>Moraxellales</taxon>
        <taxon>Moraxellaceae</taxon>
        <taxon>Acinetobacter</taxon>
    </lineage>
</organism>
<dbReference type="SUPFAM" id="SSF140356">
    <property type="entry name" value="PPK N-terminal domain-like"/>
    <property type="match status" value="1"/>
</dbReference>
<dbReference type="EMBL" id="DPVE01000098">
    <property type="protein sequence ID" value="HCK29624.1"/>
    <property type="molecule type" value="Genomic_DNA"/>
</dbReference>
<dbReference type="Gene3D" id="1.20.58.310">
    <property type="entry name" value="Polyphosphate kinase N-terminal domain"/>
    <property type="match status" value="1"/>
</dbReference>
<accession>A0A3D2SLP3</accession>
<dbReference type="InterPro" id="IPR025198">
    <property type="entry name" value="PPK_N_dom"/>
</dbReference>
<dbReference type="Proteomes" id="UP000263596">
    <property type="component" value="Unassembled WGS sequence"/>
</dbReference>
<dbReference type="Pfam" id="PF13089">
    <property type="entry name" value="PP_kinase_N"/>
    <property type="match status" value="1"/>
</dbReference>
<comment type="caution">
    <text evidence="2">The sequence shown here is derived from an EMBL/GenBank/DDBJ whole genome shotgun (WGS) entry which is preliminary data.</text>
</comment>
<evidence type="ECO:0000313" key="3">
    <source>
        <dbReference type="Proteomes" id="UP000263596"/>
    </source>
</evidence>
<evidence type="ECO:0000313" key="2">
    <source>
        <dbReference type="EMBL" id="HCK29624.1"/>
    </source>
</evidence>
<feature type="domain" description="Polyphosphate kinase N-terminal" evidence="1">
    <location>
        <begin position="24"/>
        <end position="52"/>
    </location>
</feature>